<gene>
    <name evidence="1" type="ORF">LOK49_LG03G01194</name>
</gene>
<reference evidence="1 2" key="1">
    <citation type="journal article" date="2022" name="Plant J.">
        <title>Chromosome-level genome of Camellia lanceoleosa provides a valuable resource for understanding genome evolution and self-incompatibility.</title>
        <authorList>
            <person name="Gong W."/>
            <person name="Xiao S."/>
            <person name="Wang L."/>
            <person name="Liao Z."/>
            <person name="Chang Y."/>
            <person name="Mo W."/>
            <person name="Hu G."/>
            <person name="Li W."/>
            <person name="Zhao G."/>
            <person name="Zhu H."/>
            <person name="Hu X."/>
            <person name="Ji K."/>
            <person name="Xiang X."/>
            <person name="Song Q."/>
            <person name="Yuan D."/>
            <person name="Jin S."/>
            <person name="Zhang L."/>
        </authorList>
    </citation>
    <scope>NUCLEOTIDE SEQUENCE [LARGE SCALE GENOMIC DNA]</scope>
    <source>
        <strain evidence="1">SQ_2022a</strain>
    </source>
</reference>
<sequence>MVPFRVVKNPFVGVVGPVLNQVQQIFSMNRYTTRDLNRVR</sequence>
<accession>A0ACC0ICQ8</accession>
<protein>
    <submittedName>
        <fullName evidence="1">Uncharacterized protein</fullName>
    </submittedName>
</protein>
<comment type="caution">
    <text evidence="1">The sequence shown here is derived from an EMBL/GenBank/DDBJ whole genome shotgun (WGS) entry which is preliminary data.</text>
</comment>
<dbReference type="Proteomes" id="UP001060215">
    <property type="component" value="Chromosome 6"/>
</dbReference>
<evidence type="ECO:0000313" key="2">
    <source>
        <dbReference type="Proteomes" id="UP001060215"/>
    </source>
</evidence>
<keyword evidence="2" id="KW-1185">Reference proteome</keyword>
<organism evidence="1 2">
    <name type="scientific">Camellia lanceoleosa</name>
    <dbReference type="NCBI Taxonomy" id="1840588"/>
    <lineage>
        <taxon>Eukaryota</taxon>
        <taxon>Viridiplantae</taxon>
        <taxon>Streptophyta</taxon>
        <taxon>Embryophyta</taxon>
        <taxon>Tracheophyta</taxon>
        <taxon>Spermatophyta</taxon>
        <taxon>Magnoliopsida</taxon>
        <taxon>eudicotyledons</taxon>
        <taxon>Gunneridae</taxon>
        <taxon>Pentapetalae</taxon>
        <taxon>asterids</taxon>
        <taxon>Ericales</taxon>
        <taxon>Theaceae</taxon>
        <taxon>Camellia</taxon>
    </lineage>
</organism>
<dbReference type="EMBL" id="CM045763">
    <property type="protein sequence ID" value="KAI8023063.1"/>
    <property type="molecule type" value="Genomic_DNA"/>
</dbReference>
<name>A0ACC0ICQ8_9ERIC</name>
<evidence type="ECO:0000313" key="1">
    <source>
        <dbReference type="EMBL" id="KAI8023063.1"/>
    </source>
</evidence>
<proteinExistence type="predicted"/>